<keyword evidence="6" id="KW-1185">Reference proteome</keyword>
<dbReference type="OrthoDB" id="9784718at2"/>
<dbReference type="PROSITE" id="PS50949">
    <property type="entry name" value="HTH_GNTR"/>
    <property type="match status" value="1"/>
</dbReference>
<accession>A0A516G9C0</accession>
<dbReference type="InterPro" id="IPR036388">
    <property type="entry name" value="WH-like_DNA-bd_sf"/>
</dbReference>
<evidence type="ECO:0000313" key="5">
    <source>
        <dbReference type="EMBL" id="QDO88118.1"/>
    </source>
</evidence>
<dbReference type="Pfam" id="PF07729">
    <property type="entry name" value="FCD"/>
    <property type="match status" value="1"/>
</dbReference>
<proteinExistence type="predicted"/>
<keyword evidence="1" id="KW-0805">Transcription regulation</keyword>
<dbReference type="AlphaFoldDB" id="A0A516G9C0"/>
<dbReference type="GO" id="GO:0003700">
    <property type="term" value="F:DNA-binding transcription factor activity"/>
    <property type="evidence" value="ECO:0007669"/>
    <property type="project" value="InterPro"/>
</dbReference>
<evidence type="ECO:0000256" key="3">
    <source>
        <dbReference type="ARBA" id="ARBA00023163"/>
    </source>
</evidence>
<dbReference type="RefSeq" id="WP_143782793.1">
    <property type="nucleotide sequence ID" value="NZ_CP041616.1"/>
</dbReference>
<gene>
    <name evidence="5" type="ORF">FNH13_06945</name>
</gene>
<dbReference type="PANTHER" id="PTHR43537:SF5">
    <property type="entry name" value="UXU OPERON TRANSCRIPTIONAL REGULATOR"/>
    <property type="match status" value="1"/>
</dbReference>
<dbReference type="InterPro" id="IPR000524">
    <property type="entry name" value="Tscrpt_reg_HTH_GntR"/>
</dbReference>
<dbReference type="EMBL" id="CP041616">
    <property type="protein sequence ID" value="QDO88118.1"/>
    <property type="molecule type" value="Genomic_DNA"/>
</dbReference>
<dbReference type="InterPro" id="IPR011711">
    <property type="entry name" value="GntR_C"/>
</dbReference>
<keyword evidence="3" id="KW-0804">Transcription</keyword>
<dbReference type="PANTHER" id="PTHR43537">
    <property type="entry name" value="TRANSCRIPTIONAL REGULATOR, GNTR FAMILY"/>
    <property type="match status" value="1"/>
</dbReference>
<dbReference type="SUPFAM" id="SSF48008">
    <property type="entry name" value="GntR ligand-binding domain-like"/>
    <property type="match status" value="1"/>
</dbReference>
<dbReference type="Proteomes" id="UP000315395">
    <property type="component" value="Chromosome"/>
</dbReference>
<evidence type="ECO:0000313" key="6">
    <source>
        <dbReference type="Proteomes" id="UP000315395"/>
    </source>
</evidence>
<evidence type="ECO:0000256" key="1">
    <source>
        <dbReference type="ARBA" id="ARBA00023015"/>
    </source>
</evidence>
<dbReference type="Gene3D" id="1.20.120.530">
    <property type="entry name" value="GntR ligand-binding domain-like"/>
    <property type="match status" value="1"/>
</dbReference>
<protein>
    <submittedName>
        <fullName evidence="5">FadR family transcriptional regulator</fullName>
    </submittedName>
</protein>
<name>A0A516G9C0_9MICO</name>
<reference evidence="5 6" key="1">
    <citation type="submission" date="2019-07" db="EMBL/GenBank/DDBJ databases">
        <title>complete genome sequencing of Ornithinimicrobium sp. H23M54.</title>
        <authorList>
            <person name="Bae J.-W."/>
            <person name="Lee S.-Y."/>
        </authorList>
    </citation>
    <scope>NUCLEOTIDE SEQUENCE [LARGE SCALE GENOMIC DNA]</scope>
    <source>
        <strain evidence="5 6">H23M54</strain>
    </source>
</reference>
<sequence>MSLLVDVPRSLAAEVAERLSARCAEVPANTRLGTKKELQVETGVAAATLNEALRMLQSQGLLTLKTGPNGGVFTAEPDPLVSIGQALVRVRGSSQVAEVLPLRDALDPLTVREAARHRTAADLRMLKGKMTHMKDVLEDDLEFAKAVWDFHRGICSVGRNEILKSVSLGLLEIIVRSTDAVVGKTMEQKLQRIALHQALYDAIESQDPEECDRASHAHHVEGG</sequence>
<dbReference type="SUPFAM" id="SSF46785">
    <property type="entry name" value="Winged helix' DNA-binding domain"/>
    <property type="match status" value="1"/>
</dbReference>
<dbReference type="InterPro" id="IPR036390">
    <property type="entry name" value="WH_DNA-bd_sf"/>
</dbReference>
<dbReference type="SMART" id="SM00895">
    <property type="entry name" value="FCD"/>
    <property type="match status" value="1"/>
</dbReference>
<dbReference type="Pfam" id="PF00392">
    <property type="entry name" value="GntR"/>
    <property type="match status" value="1"/>
</dbReference>
<dbReference type="GO" id="GO:0003677">
    <property type="term" value="F:DNA binding"/>
    <property type="evidence" value="ECO:0007669"/>
    <property type="project" value="UniProtKB-KW"/>
</dbReference>
<evidence type="ECO:0000256" key="2">
    <source>
        <dbReference type="ARBA" id="ARBA00023125"/>
    </source>
</evidence>
<keyword evidence="2" id="KW-0238">DNA-binding</keyword>
<organism evidence="5 6">
    <name type="scientific">Ornithinimicrobium ciconiae</name>
    <dbReference type="NCBI Taxonomy" id="2594265"/>
    <lineage>
        <taxon>Bacteria</taxon>
        <taxon>Bacillati</taxon>
        <taxon>Actinomycetota</taxon>
        <taxon>Actinomycetes</taxon>
        <taxon>Micrococcales</taxon>
        <taxon>Ornithinimicrobiaceae</taxon>
        <taxon>Ornithinimicrobium</taxon>
    </lineage>
</organism>
<dbReference type="Gene3D" id="1.10.10.10">
    <property type="entry name" value="Winged helix-like DNA-binding domain superfamily/Winged helix DNA-binding domain"/>
    <property type="match status" value="1"/>
</dbReference>
<dbReference type="InterPro" id="IPR008920">
    <property type="entry name" value="TF_FadR/GntR_C"/>
</dbReference>
<evidence type="ECO:0000259" key="4">
    <source>
        <dbReference type="PROSITE" id="PS50949"/>
    </source>
</evidence>
<dbReference type="KEGG" id="orz:FNH13_06945"/>
<feature type="domain" description="HTH gntR-type" evidence="4">
    <location>
        <begin position="5"/>
        <end position="77"/>
    </location>
</feature>